<dbReference type="GO" id="GO:0016740">
    <property type="term" value="F:transferase activity"/>
    <property type="evidence" value="ECO:0007669"/>
    <property type="project" value="UniProtKB-KW"/>
</dbReference>
<dbReference type="GO" id="GO:0009252">
    <property type="term" value="P:peptidoglycan biosynthetic process"/>
    <property type="evidence" value="ECO:0007669"/>
    <property type="project" value="UniProtKB-KW"/>
</dbReference>
<reference evidence="1" key="1">
    <citation type="submission" date="2021-03" db="EMBL/GenBank/DDBJ databases">
        <title>Antimicrobial resistance genes in bacteria isolated from Japanese honey, and their potential for conferring macrolide and lincosamide resistance in the American foulbrood pathogen Paenibacillus larvae.</title>
        <authorList>
            <person name="Okamoto M."/>
            <person name="Kumagai M."/>
            <person name="Kanamori H."/>
            <person name="Takamatsu D."/>
        </authorList>
    </citation>
    <scope>NUCLEOTIDE SEQUENCE</scope>
    <source>
        <strain evidence="1">J40TS1</strain>
    </source>
</reference>
<evidence type="ECO:0000313" key="1">
    <source>
        <dbReference type="EMBL" id="GIP17455.1"/>
    </source>
</evidence>
<sequence length="174" mass="19017">MAYQYHLVASFPADRNFKGTLEMYNNAGNLVFGPVEALGRGSNLPTNGFDHTQWIKKDADVPTGEYATSVIAPGPSIFSYGPYNRVWLHPALSGDAKIAEEAGRNGILIHGGELTTDKSLPWYPLRPTFGCIRLENSNQKALIEAIEHAGGGTGMITINNLLKIYEVNAPWNKI</sequence>
<name>A0A919YQA3_9BACL</name>
<dbReference type="GO" id="GO:0071555">
    <property type="term" value="P:cell wall organization"/>
    <property type="evidence" value="ECO:0007669"/>
    <property type="project" value="UniProtKB-KW"/>
</dbReference>
<organism evidence="1 2">
    <name type="scientific">Paenibacillus montaniterrae</name>
    <dbReference type="NCBI Taxonomy" id="429341"/>
    <lineage>
        <taxon>Bacteria</taxon>
        <taxon>Bacillati</taxon>
        <taxon>Bacillota</taxon>
        <taxon>Bacilli</taxon>
        <taxon>Bacillales</taxon>
        <taxon>Paenibacillaceae</taxon>
        <taxon>Paenibacillus</taxon>
    </lineage>
</organism>
<dbReference type="GO" id="GO:0008360">
    <property type="term" value="P:regulation of cell shape"/>
    <property type="evidence" value="ECO:0007669"/>
    <property type="project" value="UniProtKB-KW"/>
</dbReference>
<dbReference type="AlphaFoldDB" id="A0A919YQA3"/>
<dbReference type="InterPro" id="IPR038063">
    <property type="entry name" value="Transpep_catalytic_dom"/>
</dbReference>
<proteinExistence type="predicted"/>
<dbReference type="EMBL" id="BOSE01000005">
    <property type="protein sequence ID" value="GIP17455.1"/>
    <property type="molecule type" value="Genomic_DNA"/>
</dbReference>
<evidence type="ECO:0008006" key="3">
    <source>
        <dbReference type="Google" id="ProtNLM"/>
    </source>
</evidence>
<comment type="caution">
    <text evidence="1">The sequence shown here is derived from an EMBL/GenBank/DDBJ whole genome shotgun (WGS) entry which is preliminary data.</text>
</comment>
<evidence type="ECO:0000313" key="2">
    <source>
        <dbReference type="Proteomes" id="UP000683139"/>
    </source>
</evidence>
<keyword evidence="2" id="KW-1185">Reference proteome</keyword>
<dbReference type="SUPFAM" id="SSF141523">
    <property type="entry name" value="L,D-transpeptidase catalytic domain-like"/>
    <property type="match status" value="1"/>
</dbReference>
<protein>
    <recommendedName>
        <fullName evidence="3">YkuD domain-containing protein</fullName>
    </recommendedName>
</protein>
<dbReference type="Proteomes" id="UP000683139">
    <property type="component" value="Unassembled WGS sequence"/>
</dbReference>
<gene>
    <name evidence="1" type="ORF">J40TS1_30970</name>
</gene>
<accession>A0A919YQA3</accession>